<feature type="domain" description="Ig-like" evidence="1">
    <location>
        <begin position="157"/>
        <end position="222"/>
    </location>
</feature>
<dbReference type="EMBL" id="MW036632">
    <property type="protein sequence ID" value="QQG31624.1"/>
    <property type="molecule type" value="Genomic_DNA"/>
</dbReference>
<protein>
    <submittedName>
        <fullName evidence="2">IFN-alpha/beta receptor-like protein</fullName>
    </submittedName>
</protein>
<dbReference type="Proteomes" id="UP000671927">
    <property type="component" value="Segment"/>
</dbReference>
<gene>
    <name evidence="2" type="primary">SwPV133</name>
</gene>
<proteinExistence type="predicted"/>
<dbReference type="SMART" id="SM00408">
    <property type="entry name" value="IGc2"/>
    <property type="match status" value="1"/>
</dbReference>
<keyword evidence="2" id="KW-0675">Receptor</keyword>
<dbReference type="InterPro" id="IPR003598">
    <property type="entry name" value="Ig_sub2"/>
</dbReference>
<dbReference type="PROSITE" id="PS50835">
    <property type="entry name" value="IG_LIKE"/>
    <property type="match status" value="1"/>
</dbReference>
<reference evidence="2" key="1">
    <citation type="journal article" date="2021" name="Arch. Virol.">
        <title>First complete genome characterization of swinepox virus directly from a clinical sample indicates divergence of a Eurasian-lineage virus.</title>
        <authorList>
            <person name="Aasdev A."/>
            <person name="Mishra A."/>
            <person name="Bora D.P."/>
            <person name="Kurkure N.V."/>
            <person name="Barman N.N."/>
            <person name="Raut A.A."/>
        </authorList>
    </citation>
    <scope>NUCLEOTIDE SEQUENCE</scope>
    <source>
        <strain evidence="2">SwPV/India-Assam/16</strain>
    </source>
</reference>
<dbReference type="SUPFAM" id="SSF48726">
    <property type="entry name" value="Immunoglobulin"/>
    <property type="match status" value="1"/>
</dbReference>
<evidence type="ECO:0000259" key="1">
    <source>
        <dbReference type="PROSITE" id="PS50835"/>
    </source>
</evidence>
<dbReference type="InterPro" id="IPR003599">
    <property type="entry name" value="Ig_sub"/>
</dbReference>
<dbReference type="SMART" id="SM00409">
    <property type="entry name" value="IG"/>
    <property type="match status" value="1"/>
</dbReference>
<dbReference type="Pfam" id="PF07679">
    <property type="entry name" value="I-set"/>
    <property type="match status" value="1"/>
</dbReference>
<dbReference type="InterPro" id="IPR013098">
    <property type="entry name" value="Ig_I-set"/>
</dbReference>
<name>A0A881SY92_SWPV</name>
<evidence type="ECO:0000313" key="2">
    <source>
        <dbReference type="EMBL" id="QQG31624.1"/>
    </source>
</evidence>
<dbReference type="InterPro" id="IPR013783">
    <property type="entry name" value="Ig-like_fold"/>
</dbReference>
<accession>A0A881SY92</accession>
<dbReference type="Gene3D" id="2.60.40.10">
    <property type="entry name" value="Immunoglobulins"/>
    <property type="match status" value="3"/>
</dbReference>
<sequence length="344" mass="40951">MISIKRYNILLFIISFIYCSADNDIDSLYEGYKEFLDPKLKQFLNDNCTYRGYRDFFLYNEEPANIKCPLLNDILLRQKYHNYTILWKKIGERSSRLLSTHGSIFLDFFPYKSELRGSVYECMIILNDTCDQFILKLNDIRSNPVCYHNDYKVHTNIEIYCNVINLQYDYITWYKNNSEITIDGYKYSNQSRRLLVYNTTYNDSGIYYCNAYTTHGKNTYISRRCSSIGIHSHSYYDFYIEPINNITYIDPDSENTQIYCKAISYSNSSYILIYWEDEYGGYIYDRGIYQYDNITLIGNEKVYISILVLEKSEYHRYVNNTFTCLATSVYVEKKTTTTLVIKKI</sequence>
<organism evidence="2">
    <name type="scientific">Swinepox virus</name>
    <name type="common">SWPV</name>
    <dbReference type="NCBI Taxonomy" id="10276"/>
    <lineage>
        <taxon>Viruses</taxon>
        <taxon>Varidnaviria</taxon>
        <taxon>Bamfordvirae</taxon>
        <taxon>Nucleocytoviricota</taxon>
        <taxon>Pokkesviricetes</taxon>
        <taxon>Chitovirales</taxon>
        <taxon>Poxviridae</taxon>
        <taxon>Chordopoxvirinae</taxon>
        <taxon>Suipoxvirus</taxon>
        <taxon>Suipoxvirus swinepox</taxon>
    </lineage>
</organism>
<dbReference type="InterPro" id="IPR007110">
    <property type="entry name" value="Ig-like_dom"/>
</dbReference>
<dbReference type="InterPro" id="IPR036179">
    <property type="entry name" value="Ig-like_dom_sf"/>
</dbReference>
<organismHost>
    <name type="scientific">Sus scrofa</name>
    <name type="common">Pig</name>
    <dbReference type="NCBI Taxonomy" id="9823"/>
</organismHost>